<name>A0A0B7MVA3_9FUNG</name>
<reference evidence="5 6" key="1">
    <citation type="submission" date="2014-09" db="EMBL/GenBank/DDBJ databases">
        <authorList>
            <person name="Ellenberger Sabrina"/>
        </authorList>
    </citation>
    <scope>NUCLEOTIDE SEQUENCE [LARGE SCALE GENOMIC DNA]</scope>
    <source>
        <strain evidence="5 6">CBS 412.66</strain>
    </source>
</reference>
<dbReference type="STRING" id="35722.A0A0B7MVA3"/>
<dbReference type="Proteomes" id="UP000054107">
    <property type="component" value="Unassembled WGS sequence"/>
</dbReference>
<dbReference type="PROSITE" id="PS50013">
    <property type="entry name" value="CHROMO_2"/>
    <property type="match status" value="1"/>
</dbReference>
<dbReference type="Gene3D" id="2.40.50.40">
    <property type="match status" value="1"/>
</dbReference>
<evidence type="ECO:0000313" key="5">
    <source>
        <dbReference type="EMBL" id="CEP06779.1"/>
    </source>
</evidence>
<organism evidence="5 6">
    <name type="scientific">Parasitella parasitica</name>
    <dbReference type="NCBI Taxonomy" id="35722"/>
    <lineage>
        <taxon>Eukaryota</taxon>
        <taxon>Fungi</taxon>
        <taxon>Fungi incertae sedis</taxon>
        <taxon>Mucoromycota</taxon>
        <taxon>Mucoromycotina</taxon>
        <taxon>Mucoromycetes</taxon>
        <taxon>Mucorales</taxon>
        <taxon>Mucorineae</taxon>
        <taxon>Mucoraceae</taxon>
        <taxon>Parasitella</taxon>
    </lineage>
</organism>
<dbReference type="InterPro" id="IPR000953">
    <property type="entry name" value="Chromo/chromo_shadow_dom"/>
</dbReference>
<keyword evidence="2" id="KW-0539">Nucleus</keyword>
<gene>
    <name evidence="5" type="primary">PARPA_00013.1 scaffold 40</name>
</gene>
<accession>A0A0B7MVA3</accession>
<evidence type="ECO:0000259" key="4">
    <source>
        <dbReference type="PROSITE" id="PS50013"/>
    </source>
</evidence>
<dbReference type="SUPFAM" id="SSF54160">
    <property type="entry name" value="Chromo domain-like"/>
    <property type="match status" value="1"/>
</dbReference>
<feature type="non-terminal residue" evidence="5">
    <location>
        <position position="144"/>
    </location>
</feature>
<feature type="region of interest" description="Disordered" evidence="3">
    <location>
        <begin position="125"/>
        <end position="144"/>
    </location>
</feature>
<evidence type="ECO:0000256" key="2">
    <source>
        <dbReference type="ARBA" id="ARBA00023242"/>
    </source>
</evidence>
<dbReference type="CDD" id="cd00024">
    <property type="entry name" value="CD_CSD"/>
    <property type="match status" value="1"/>
</dbReference>
<evidence type="ECO:0000256" key="1">
    <source>
        <dbReference type="ARBA" id="ARBA00004123"/>
    </source>
</evidence>
<dbReference type="PANTHER" id="PTHR22812">
    <property type="entry name" value="CHROMOBOX PROTEIN"/>
    <property type="match status" value="1"/>
</dbReference>
<dbReference type="GO" id="GO:0005634">
    <property type="term" value="C:nucleus"/>
    <property type="evidence" value="ECO:0007669"/>
    <property type="project" value="UniProtKB-SubCell"/>
</dbReference>
<feature type="domain" description="Chromo" evidence="4">
    <location>
        <begin position="70"/>
        <end position="129"/>
    </location>
</feature>
<comment type="subcellular location">
    <subcellularLocation>
        <location evidence="1">Nucleus</location>
    </subcellularLocation>
</comment>
<dbReference type="InterPro" id="IPR051219">
    <property type="entry name" value="Heterochromatin_chromo-domain"/>
</dbReference>
<dbReference type="InterPro" id="IPR023780">
    <property type="entry name" value="Chromo_domain"/>
</dbReference>
<dbReference type="Pfam" id="PF00385">
    <property type="entry name" value="Chromo"/>
    <property type="match status" value="1"/>
</dbReference>
<sequence length="144" mass="16648">MIKNVHRQNKLDERYEGPYVIHNITDKGSYVLADKTGALLSRDVPTHHIIYKAAANPKPTTVDDFSKDHYEIQAVIDHKGTPGNYLYRVHWKGFDDPSEDTWEPVENFDSTKHIELYWGRRQGAQAVGKRRKAPKTVNMRRSTT</sequence>
<evidence type="ECO:0000313" key="6">
    <source>
        <dbReference type="Proteomes" id="UP000054107"/>
    </source>
</evidence>
<keyword evidence="6" id="KW-1185">Reference proteome</keyword>
<dbReference type="OrthoDB" id="2285631at2759"/>
<evidence type="ECO:0000256" key="3">
    <source>
        <dbReference type="SAM" id="MobiDB-lite"/>
    </source>
</evidence>
<dbReference type="InterPro" id="IPR016197">
    <property type="entry name" value="Chromo-like_dom_sf"/>
</dbReference>
<dbReference type="SMART" id="SM00298">
    <property type="entry name" value="CHROMO"/>
    <property type="match status" value="1"/>
</dbReference>
<dbReference type="AlphaFoldDB" id="A0A0B7MVA3"/>
<proteinExistence type="predicted"/>
<protein>
    <recommendedName>
        <fullName evidence="4">Chromo domain-containing protein</fullName>
    </recommendedName>
</protein>
<dbReference type="EMBL" id="LN718646">
    <property type="protein sequence ID" value="CEP06779.1"/>
    <property type="molecule type" value="Genomic_DNA"/>
</dbReference>